<reference evidence="3 4" key="1">
    <citation type="submission" date="2018-10" db="EMBL/GenBank/DDBJ databases">
        <title>Genomic Encyclopedia of Archaeal and Bacterial Type Strains, Phase II (KMG-II): from individual species to whole genera.</title>
        <authorList>
            <person name="Goeker M."/>
        </authorList>
    </citation>
    <scope>NUCLEOTIDE SEQUENCE [LARGE SCALE GENOMIC DNA]</scope>
    <source>
        <strain evidence="3 4">DSM 25230</strain>
    </source>
</reference>
<gene>
    <name evidence="3" type="ORF">CLV91_0579</name>
</gene>
<proteinExistence type="predicted"/>
<dbReference type="EMBL" id="RBIQ01000007">
    <property type="protein sequence ID" value="RKR14502.1"/>
    <property type="molecule type" value="Genomic_DNA"/>
</dbReference>
<dbReference type="InterPro" id="IPR016039">
    <property type="entry name" value="Thiolase-like"/>
</dbReference>
<name>A0A495ECA6_9FLAO</name>
<keyword evidence="1" id="KW-0808">Transferase</keyword>
<evidence type="ECO:0000313" key="3">
    <source>
        <dbReference type="EMBL" id="RKR14502.1"/>
    </source>
</evidence>
<dbReference type="InterPro" id="IPR020841">
    <property type="entry name" value="PKS_Beta-ketoAc_synthase_dom"/>
</dbReference>
<keyword evidence="4" id="KW-1185">Reference proteome</keyword>
<protein>
    <submittedName>
        <fullName evidence="3">3-oxoacyl-[acyl-carrier-protein] synthase-1</fullName>
    </submittedName>
</protein>
<evidence type="ECO:0000259" key="2">
    <source>
        <dbReference type="PROSITE" id="PS52004"/>
    </source>
</evidence>
<dbReference type="InterPro" id="IPR014031">
    <property type="entry name" value="Ketoacyl_synth_C"/>
</dbReference>
<dbReference type="GO" id="GO:0004315">
    <property type="term" value="F:3-oxoacyl-[acyl-carrier-protein] synthase activity"/>
    <property type="evidence" value="ECO:0007669"/>
    <property type="project" value="TreeGrafter"/>
</dbReference>
<dbReference type="InterPro" id="IPR000794">
    <property type="entry name" value="Beta-ketoacyl_synthase"/>
</dbReference>
<dbReference type="GO" id="GO:0006633">
    <property type="term" value="P:fatty acid biosynthetic process"/>
    <property type="evidence" value="ECO:0007669"/>
    <property type="project" value="TreeGrafter"/>
</dbReference>
<dbReference type="Gene3D" id="3.40.47.10">
    <property type="match status" value="1"/>
</dbReference>
<dbReference type="OrthoDB" id="9808669at2"/>
<dbReference type="SUPFAM" id="SSF53901">
    <property type="entry name" value="Thiolase-like"/>
    <property type="match status" value="2"/>
</dbReference>
<comment type="caution">
    <text evidence="3">The sequence shown here is derived from an EMBL/GenBank/DDBJ whole genome shotgun (WGS) entry which is preliminary data.</text>
</comment>
<dbReference type="PANTHER" id="PTHR11712">
    <property type="entry name" value="POLYKETIDE SYNTHASE-RELATED"/>
    <property type="match status" value="1"/>
</dbReference>
<dbReference type="AlphaFoldDB" id="A0A495ECA6"/>
<dbReference type="PROSITE" id="PS52004">
    <property type="entry name" value="KS3_2"/>
    <property type="match status" value="1"/>
</dbReference>
<organism evidence="3 4">
    <name type="scientific">Maribacter vaceletii</name>
    <dbReference type="NCBI Taxonomy" id="1206816"/>
    <lineage>
        <taxon>Bacteria</taxon>
        <taxon>Pseudomonadati</taxon>
        <taxon>Bacteroidota</taxon>
        <taxon>Flavobacteriia</taxon>
        <taxon>Flavobacteriales</taxon>
        <taxon>Flavobacteriaceae</taxon>
        <taxon>Maribacter</taxon>
    </lineage>
</organism>
<dbReference type="PANTHER" id="PTHR11712:SF336">
    <property type="entry name" value="3-OXOACYL-[ACYL-CARRIER-PROTEIN] SYNTHASE, MITOCHONDRIAL"/>
    <property type="match status" value="1"/>
</dbReference>
<dbReference type="RefSeq" id="WP_121063774.1">
    <property type="nucleotide sequence ID" value="NZ_RBIQ01000007.1"/>
</dbReference>
<dbReference type="Proteomes" id="UP000269412">
    <property type="component" value="Unassembled WGS sequence"/>
</dbReference>
<evidence type="ECO:0000256" key="1">
    <source>
        <dbReference type="ARBA" id="ARBA00022679"/>
    </source>
</evidence>
<dbReference type="Pfam" id="PF02801">
    <property type="entry name" value="Ketoacyl-synt_C"/>
    <property type="match status" value="1"/>
</dbReference>
<sequence length="382" mass="41341">MHKIYLSYNNIVSSFGFNSNDAVTKIKDEITSLKLVNNKALMPESFYSSLVDKEKLEKEFASLNSKNKYTTLEKMMILSLSKVISASKTKITERTGLIISTTKGNIDALEVNSTHNEDKAYLSELGKAVKTHFGFLKEPLVLSNACVSGVLATSIAKRLIKQDLFDSVFIVSGDLVTKFTVSGFNSFQALSNEPCKPYSKNRTGINIGEVAASILVTKDISNLAPEAVEILGDGTANDANHISGPSRTGEGLFRSVNSALKEAKILASDIDYISAHGTATIFNDEMEAIAFDRLQMNKTPLNSLKGYFGHTLGASGLLETIIGMHSMHKNILFASLGFDEIGVSKTINVIKNSAAKNLTIFLKTASGFGGCNTAAIFKKVKH</sequence>
<accession>A0A495ECA6</accession>
<evidence type="ECO:0000313" key="4">
    <source>
        <dbReference type="Proteomes" id="UP000269412"/>
    </source>
</evidence>
<feature type="domain" description="Ketosynthase family 3 (KS3)" evidence="2">
    <location>
        <begin position="1"/>
        <end position="379"/>
    </location>
</feature>